<keyword evidence="3" id="KW-0175">Coiled coil</keyword>
<sequence>MRNIRVTPLIVLVLALLVVLPLFARAADPLPAVVPAPSALPVPAPAIVPAQEPKKVEPAQAAPTVRIGYADISRIGSESAPGKAAQLRFKAKADKYQTQITAKQKQLEKQKAAIEAKLPSLLPEQRAAKAKEFEKKVDDYRRFVQNAEKELKPLEEELTRSLFGEIEKVVTDYAKANGFAAIVAKKELLYQGGSVTVQDVTDDILKLVNEKGQKK</sequence>
<dbReference type="SMART" id="SM00935">
    <property type="entry name" value="OmpH"/>
    <property type="match status" value="1"/>
</dbReference>
<evidence type="ECO:0000313" key="5">
    <source>
        <dbReference type="EMBL" id="TWJ33573.1"/>
    </source>
</evidence>
<gene>
    <name evidence="5" type="ORF">JN12_00249</name>
</gene>
<organism evidence="5 6">
    <name type="scientific">Geobacter argillaceus</name>
    <dbReference type="NCBI Taxonomy" id="345631"/>
    <lineage>
        <taxon>Bacteria</taxon>
        <taxon>Pseudomonadati</taxon>
        <taxon>Thermodesulfobacteriota</taxon>
        <taxon>Desulfuromonadia</taxon>
        <taxon>Geobacterales</taxon>
        <taxon>Geobacteraceae</taxon>
        <taxon>Geobacter</taxon>
    </lineage>
</organism>
<keyword evidence="6" id="KW-1185">Reference proteome</keyword>
<feature type="signal peptide" evidence="4">
    <location>
        <begin position="1"/>
        <end position="26"/>
    </location>
</feature>
<dbReference type="RefSeq" id="WP_145017257.1">
    <property type="nucleotide sequence ID" value="NZ_VLLN01000001.1"/>
</dbReference>
<feature type="chain" id="PRO_5021965615" evidence="4">
    <location>
        <begin position="27"/>
        <end position="215"/>
    </location>
</feature>
<dbReference type="PANTHER" id="PTHR35089">
    <property type="entry name" value="CHAPERONE PROTEIN SKP"/>
    <property type="match status" value="1"/>
</dbReference>
<evidence type="ECO:0000256" key="3">
    <source>
        <dbReference type="SAM" id="Coils"/>
    </source>
</evidence>
<evidence type="ECO:0000313" key="6">
    <source>
        <dbReference type="Proteomes" id="UP000319449"/>
    </source>
</evidence>
<feature type="coiled-coil region" evidence="3">
    <location>
        <begin position="93"/>
        <end position="157"/>
    </location>
</feature>
<keyword evidence="2 4" id="KW-0732">Signal</keyword>
<accession>A0A562WT08</accession>
<dbReference type="GO" id="GO:0051082">
    <property type="term" value="F:unfolded protein binding"/>
    <property type="evidence" value="ECO:0007669"/>
    <property type="project" value="InterPro"/>
</dbReference>
<reference evidence="5 6" key="1">
    <citation type="submission" date="2019-07" db="EMBL/GenBank/DDBJ databases">
        <title>Genomic Encyclopedia of Archaeal and Bacterial Type Strains, Phase II (KMG-II): from individual species to whole genera.</title>
        <authorList>
            <person name="Goeker M."/>
        </authorList>
    </citation>
    <scope>NUCLEOTIDE SEQUENCE [LARGE SCALE GENOMIC DNA]</scope>
    <source>
        <strain evidence="5 6">ATCC BAA-1139</strain>
    </source>
</reference>
<dbReference type="PANTHER" id="PTHR35089:SF1">
    <property type="entry name" value="CHAPERONE PROTEIN SKP"/>
    <property type="match status" value="1"/>
</dbReference>
<evidence type="ECO:0000256" key="4">
    <source>
        <dbReference type="SAM" id="SignalP"/>
    </source>
</evidence>
<evidence type="ECO:0000256" key="1">
    <source>
        <dbReference type="ARBA" id="ARBA00009091"/>
    </source>
</evidence>
<comment type="similarity">
    <text evidence="1">Belongs to the Skp family.</text>
</comment>
<dbReference type="EMBL" id="VLLN01000001">
    <property type="protein sequence ID" value="TWJ33573.1"/>
    <property type="molecule type" value="Genomic_DNA"/>
</dbReference>
<dbReference type="InterPro" id="IPR024930">
    <property type="entry name" value="Skp_dom_sf"/>
</dbReference>
<protein>
    <submittedName>
        <fullName evidence="5">Periplasmic chaperone for outer membrane proteins Skp</fullName>
    </submittedName>
</protein>
<evidence type="ECO:0000256" key="2">
    <source>
        <dbReference type="ARBA" id="ARBA00022729"/>
    </source>
</evidence>
<name>A0A562WT08_9BACT</name>
<dbReference type="Proteomes" id="UP000319449">
    <property type="component" value="Unassembled WGS sequence"/>
</dbReference>
<dbReference type="SUPFAM" id="SSF111384">
    <property type="entry name" value="OmpH-like"/>
    <property type="match status" value="1"/>
</dbReference>
<dbReference type="AlphaFoldDB" id="A0A562WT08"/>
<comment type="caution">
    <text evidence="5">The sequence shown here is derived from an EMBL/GenBank/DDBJ whole genome shotgun (WGS) entry which is preliminary data.</text>
</comment>
<dbReference type="OrthoDB" id="5397607at2"/>
<dbReference type="Pfam" id="PF03938">
    <property type="entry name" value="OmpH"/>
    <property type="match status" value="1"/>
</dbReference>
<dbReference type="GO" id="GO:0050821">
    <property type="term" value="P:protein stabilization"/>
    <property type="evidence" value="ECO:0007669"/>
    <property type="project" value="TreeGrafter"/>
</dbReference>
<dbReference type="InterPro" id="IPR005632">
    <property type="entry name" value="Chaperone_Skp"/>
</dbReference>
<proteinExistence type="inferred from homology"/>
<dbReference type="Gene3D" id="3.30.910.20">
    <property type="entry name" value="Skp domain"/>
    <property type="match status" value="1"/>
</dbReference>
<dbReference type="GO" id="GO:0005829">
    <property type="term" value="C:cytosol"/>
    <property type="evidence" value="ECO:0007669"/>
    <property type="project" value="TreeGrafter"/>
</dbReference>